<organism evidence="2 3">
    <name type="scientific">Hydrogenophaga palleronii</name>
    <dbReference type="NCBI Taxonomy" id="65655"/>
    <lineage>
        <taxon>Bacteria</taxon>
        <taxon>Pseudomonadati</taxon>
        <taxon>Pseudomonadota</taxon>
        <taxon>Betaproteobacteria</taxon>
        <taxon>Burkholderiales</taxon>
        <taxon>Comamonadaceae</taxon>
        <taxon>Hydrogenophaga</taxon>
    </lineage>
</organism>
<proteinExistence type="predicted"/>
<evidence type="ECO:0008006" key="4">
    <source>
        <dbReference type="Google" id="ProtNLM"/>
    </source>
</evidence>
<protein>
    <recommendedName>
        <fullName evidence="4">Transposase</fullName>
    </recommendedName>
</protein>
<dbReference type="Proteomes" id="UP001265700">
    <property type="component" value="Unassembled WGS sequence"/>
</dbReference>
<feature type="region of interest" description="Disordered" evidence="1">
    <location>
        <begin position="41"/>
        <end position="66"/>
    </location>
</feature>
<sequence>MFIFAVCRNFGVSPYRLQGKTGKNNANDAAATNDAAGRLTFAAPMAAKPRDRNGTSPSGSYLGPHH</sequence>
<keyword evidence="3" id="KW-1185">Reference proteome</keyword>
<evidence type="ECO:0000256" key="1">
    <source>
        <dbReference type="SAM" id="MobiDB-lite"/>
    </source>
</evidence>
<dbReference type="EMBL" id="JAVDWU010000009">
    <property type="protein sequence ID" value="MDR7151980.1"/>
    <property type="molecule type" value="Genomic_DNA"/>
</dbReference>
<gene>
    <name evidence="2" type="ORF">J2W49_003956</name>
</gene>
<name>A0ABU1WRP3_9BURK</name>
<accession>A0ABU1WRP3</accession>
<dbReference type="RefSeq" id="WP_310320279.1">
    <property type="nucleotide sequence ID" value="NZ_JAVDWU010000009.1"/>
</dbReference>
<reference evidence="2 3" key="1">
    <citation type="submission" date="2023-07" db="EMBL/GenBank/DDBJ databases">
        <title>Sorghum-associated microbial communities from plants grown in Nebraska, USA.</title>
        <authorList>
            <person name="Schachtman D."/>
        </authorList>
    </citation>
    <scope>NUCLEOTIDE SEQUENCE [LARGE SCALE GENOMIC DNA]</scope>
    <source>
        <strain evidence="2 3">4249</strain>
    </source>
</reference>
<evidence type="ECO:0000313" key="2">
    <source>
        <dbReference type="EMBL" id="MDR7151980.1"/>
    </source>
</evidence>
<evidence type="ECO:0000313" key="3">
    <source>
        <dbReference type="Proteomes" id="UP001265700"/>
    </source>
</evidence>
<comment type="caution">
    <text evidence="2">The sequence shown here is derived from an EMBL/GenBank/DDBJ whole genome shotgun (WGS) entry which is preliminary data.</text>
</comment>